<reference evidence="2" key="2">
    <citation type="submission" date="2015-01" db="EMBL/GenBank/DDBJ databases">
        <title>Evolutionary Origins and Diversification of the Mycorrhizal Mutualists.</title>
        <authorList>
            <consortium name="DOE Joint Genome Institute"/>
            <consortium name="Mycorrhizal Genomics Consortium"/>
            <person name="Kohler A."/>
            <person name="Kuo A."/>
            <person name="Nagy L.G."/>
            <person name="Floudas D."/>
            <person name="Copeland A."/>
            <person name="Barry K.W."/>
            <person name="Cichocki N."/>
            <person name="Veneault-Fourrey C."/>
            <person name="LaButti K."/>
            <person name="Lindquist E.A."/>
            <person name="Lipzen A."/>
            <person name="Lundell T."/>
            <person name="Morin E."/>
            <person name="Murat C."/>
            <person name="Riley R."/>
            <person name="Ohm R."/>
            <person name="Sun H."/>
            <person name="Tunlid A."/>
            <person name="Henrissat B."/>
            <person name="Grigoriev I.V."/>
            <person name="Hibbett D.S."/>
            <person name="Martin F."/>
        </authorList>
    </citation>
    <scope>NUCLEOTIDE SEQUENCE [LARGE SCALE GENOMIC DNA]</scope>
    <source>
        <strain evidence="2">MAFF 305830</strain>
    </source>
</reference>
<organism evidence="1 2">
    <name type="scientific">Serendipita vermifera MAFF 305830</name>
    <dbReference type="NCBI Taxonomy" id="933852"/>
    <lineage>
        <taxon>Eukaryota</taxon>
        <taxon>Fungi</taxon>
        <taxon>Dikarya</taxon>
        <taxon>Basidiomycota</taxon>
        <taxon>Agaricomycotina</taxon>
        <taxon>Agaricomycetes</taxon>
        <taxon>Sebacinales</taxon>
        <taxon>Serendipitaceae</taxon>
        <taxon>Serendipita</taxon>
    </lineage>
</organism>
<sequence length="97" mass="11207">MVPLRSLDHLRMICIDRKHDKKEEATSNDDVTAQFIVGLGERLPQIEKVLLDSEFRVPGDPVPILWERNNLSEGQTSFQKRESLVTYFNLVRDRAAL</sequence>
<evidence type="ECO:0000313" key="2">
    <source>
        <dbReference type="Proteomes" id="UP000054097"/>
    </source>
</evidence>
<accession>A0A0C3B9C5</accession>
<dbReference type="AlphaFoldDB" id="A0A0C3B9C5"/>
<dbReference type="HOGENOM" id="CLU_2348005_0_0_1"/>
<protein>
    <submittedName>
        <fullName evidence="1">Uncharacterized protein</fullName>
    </submittedName>
</protein>
<evidence type="ECO:0000313" key="1">
    <source>
        <dbReference type="EMBL" id="KIM28051.1"/>
    </source>
</evidence>
<proteinExistence type="predicted"/>
<dbReference type="Proteomes" id="UP000054097">
    <property type="component" value="Unassembled WGS sequence"/>
</dbReference>
<name>A0A0C3B9C5_SERVB</name>
<gene>
    <name evidence="1" type="ORF">M408DRAFT_329704</name>
</gene>
<keyword evidence="2" id="KW-1185">Reference proteome</keyword>
<dbReference type="EMBL" id="KN824295">
    <property type="protein sequence ID" value="KIM28051.1"/>
    <property type="molecule type" value="Genomic_DNA"/>
</dbReference>
<reference evidence="1 2" key="1">
    <citation type="submission" date="2014-04" db="EMBL/GenBank/DDBJ databases">
        <authorList>
            <consortium name="DOE Joint Genome Institute"/>
            <person name="Kuo A."/>
            <person name="Zuccaro A."/>
            <person name="Kohler A."/>
            <person name="Nagy L.G."/>
            <person name="Floudas D."/>
            <person name="Copeland A."/>
            <person name="Barry K.W."/>
            <person name="Cichocki N."/>
            <person name="Veneault-Fourrey C."/>
            <person name="LaButti K."/>
            <person name="Lindquist E.A."/>
            <person name="Lipzen A."/>
            <person name="Lundell T."/>
            <person name="Morin E."/>
            <person name="Murat C."/>
            <person name="Sun H."/>
            <person name="Tunlid A."/>
            <person name="Henrissat B."/>
            <person name="Grigoriev I.V."/>
            <person name="Hibbett D.S."/>
            <person name="Martin F."/>
            <person name="Nordberg H.P."/>
            <person name="Cantor M.N."/>
            <person name="Hua S.X."/>
        </authorList>
    </citation>
    <scope>NUCLEOTIDE SEQUENCE [LARGE SCALE GENOMIC DNA]</scope>
    <source>
        <strain evidence="1 2">MAFF 305830</strain>
    </source>
</reference>